<proteinExistence type="predicted"/>
<evidence type="ECO:0000256" key="2">
    <source>
        <dbReference type="SAM" id="Phobius"/>
    </source>
</evidence>
<accession>A0ABR9CZP4</accession>
<organism evidence="3 4">
    <name type="scientific">Methylomonas albis</name>
    <dbReference type="NCBI Taxonomy" id="1854563"/>
    <lineage>
        <taxon>Bacteria</taxon>
        <taxon>Pseudomonadati</taxon>
        <taxon>Pseudomonadota</taxon>
        <taxon>Gammaproteobacteria</taxon>
        <taxon>Methylococcales</taxon>
        <taxon>Methylococcaceae</taxon>
        <taxon>Methylomonas</taxon>
    </lineage>
</organism>
<evidence type="ECO:0000313" key="3">
    <source>
        <dbReference type="EMBL" id="MBD9355448.1"/>
    </source>
</evidence>
<evidence type="ECO:0000256" key="1">
    <source>
        <dbReference type="SAM" id="Coils"/>
    </source>
</evidence>
<feature type="transmembrane region" description="Helical" evidence="2">
    <location>
        <begin position="31"/>
        <end position="50"/>
    </location>
</feature>
<protein>
    <recommendedName>
        <fullName evidence="5">SMODS and SLOG-associating 2TM effector domain-containing protein</fullName>
    </recommendedName>
</protein>
<comment type="caution">
    <text evidence="3">The sequence shown here is derived from an EMBL/GenBank/DDBJ whole genome shotgun (WGS) entry which is preliminary data.</text>
</comment>
<dbReference type="Proteomes" id="UP000652176">
    <property type="component" value="Unassembled WGS sequence"/>
</dbReference>
<sequence length="131" mass="14702">MDELINTRVVECGNMANDYDRWLNVLRIPNFFLVGGGSLLAFVGGTAIISNQYENIAGYMALIGGSLTGLHGWMGCETHQQKCRAIGAQYASLKLKYQALTLENENKEERMKSLEQQYAEFISTIDAKPWF</sequence>
<feature type="coiled-coil region" evidence="1">
    <location>
        <begin position="90"/>
        <end position="124"/>
    </location>
</feature>
<keyword evidence="2" id="KW-0472">Membrane</keyword>
<dbReference type="RefSeq" id="WP_192373814.1">
    <property type="nucleotide sequence ID" value="NZ_CAJHIV010000001.1"/>
</dbReference>
<keyword evidence="2" id="KW-0812">Transmembrane</keyword>
<reference evidence="3 4" key="1">
    <citation type="submission" date="2020-09" db="EMBL/GenBank/DDBJ databases">
        <title>Methylomonas albis sp. nov. and Methylomonas fluvii sp. nov.: Two cold-adapted methanotrophs from the River Elbe and an amended description of Methylovulum psychrotolerans strain Eb1.</title>
        <authorList>
            <person name="Bussmann I.K."/>
            <person name="Klings K.-W."/>
            <person name="Warnstedt J."/>
            <person name="Hoppert M."/>
            <person name="Saborowski A."/>
            <person name="Horn F."/>
            <person name="Liebner S."/>
        </authorList>
    </citation>
    <scope>NUCLEOTIDE SEQUENCE [LARGE SCALE GENOMIC DNA]</scope>
    <source>
        <strain evidence="3 4">EbA</strain>
    </source>
</reference>
<feature type="transmembrane region" description="Helical" evidence="2">
    <location>
        <begin position="56"/>
        <end position="74"/>
    </location>
</feature>
<dbReference type="EMBL" id="JACXSS010000001">
    <property type="protein sequence ID" value="MBD9355448.1"/>
    <property type="molecule type" value="Genomic_DNA"/>
</dbReference>
<keyword evidence="1" id="KW-0175">Coiled coil</keyword>
<gene>
    <name evidence="3" type="ORF">IE877_06075</name>
</gene>
<evidence type="ECO:0008006" key="5">
    <source>
        <dbReference type="Google" id="ProtNLM"/>
    </source>
</evidence>
<evidence type="ECO:0000313" key="4">
    <source>
        <dbReference type="Proteomes" id="UP000652176"/>
    </source>
</evidence>
<name>A0ABR9CZP4_9GAMM</name>
<keyword evidence="2" id="KW-1133">Transmembrane helix</keyword>
<keyword evidence="4" id="KW-1185">Reference proteome</keyword>